<sequence length="211" mass="23305">MTQQVSEDTEAATAAGPAEGWRVLVVEDEALIRLDLTEMLTEEGYRIAGEAGDGEAAVDLARELRPDLVIMDVKMPKRDGIEAAATIVEEKIAPVVMLTAFSQRDLIERARDAGAMAYLVKPFARHELVPAIELAVSRFAEKRALEDEVATLTERLETRKVIDRAKGLLMTRQQMTEPEAFRWIQRTAMDRRTTMKAVADAVIGGLAAPRS</sequence>
<dbReference type="InterPro" id="IPR036388">
    <property type="entry name" value="WH-like_DNA-bd_sf"/>
</dbReference>
<name>A0ABW1IXF5_9PSEU</name>
<dbReference type="PROSITE" id="PS50110">
    <property type="entry name" value="RESPONSE_REGULATORY"/>
    <property type="match status" value="1"/>
</dbReference>
<evidence type="ECO:0000313" key="5">
    <source>
        <dbReference type="Proteomes" id="UP001596302"/>
    </source>
</evidence>
<feature type="domain" description="Response regulatory" evidence="2">
    <location>
        <begin position="22"/>
        <end position="136"/>
    </location>
</feature>
<dbReference type="PIRSF" id="PIRSF036382">
    <property type="entry name" value="RR_antiterm"/>
    <property type="match status" value="1"/>
</dbReference>
<comment type="caution">
    <text evidence="4">The sequence shown here is derived from an EMBL/GenBank/DDBJ whole genome shotgun (WGS) entry which is preliminary data.</text>
</comment>
<feature type="modified residue" description="4-aspartylphosphate" evidence="1">
    <location>
        <position position="72"/>
    </location>
</feature>
<protein>
    <submittedName>
        <fullName evidence="4">ANTAR domain-containing response regulator</fullName>
    </submittedName>
</protein>
<feature type="domain" description="ANTAR" evidence="3">
    <location>
        <begin position="142"/>
        <end position="203"/>
    </location>
</feature>
<dbReference type="EMBL" id="JBHSQW010000006">
    <property type="protein sequence ID" value="MFC5993047.1"/>
    <property type="molecule type" value="Genomic_DNA"/>
</dbReference>
<dbReference type="Pfam" id="PF03861">
    <property type="entry name" value="ANTAR"/>
    <property type="match status" value="1"/>
</dbReference>
<evidence type="ECO:0000259" key="3">
    <source>
        <dbReference type="PROSITE" id="PS50921"/>
    </source>
</evidence>
<dbReference type="InterPro" id="IPR011006">
    <property type="entry name" value="CheY-like_superfamily"/>
</dbReference>
<keyword evidence="5" id="KW-1185">Reference proteome</keyword>
<evidence type="ECO:0000259" key="2">
    <source>
        <dbReference type="PROSITE" id="PS50110"/>
    </source>
</evidence>
<accession>A0ABW1IXF5</accession>
<dbReference type="SMART" id="SM00448">
    <property type="entry name" value="REC"/>
    <property type="match status" value="1"/>
</dbReference>
<dbReference type="PROSITE" id="PS50921">
    <property type="entry name" value="ANTAR"/>
    <property type="match status" value="1"/>
</dbReference>
<evidence type="ECO:0000256" key="1">
    <source>
        <dbReference type="PROSITE-ProRule" id="PRU00169"/>
    </source>
</evidence>
<dbReference type="RefSeq" id="WP_379582225.1">
    <property type="nucleotide sequence ID" value="NZ_JBHSQW010000006.1"/>
</dbReference>
<dbReference type="Pfam" id="PF00072">
    <property type="entry name" value="Response_reg"/>
    <property type="match status" value="1"/>
</dbReference>
<dbReference type="SUPFAM" id="SSF52172">
    <property type="entry name" value="CheY-like"/>
    <property type="match status" value="1"/>
</dbReference>
<keyword evidence="1" id="KW-0597">Phosphoprotein</keyword>
<dbReference type="Gene3D" id="1.10.10.10">
    <property type="entry name" value="Winged helix-like DNA-binding domain superfamily/Winged helix DNA-binding domain"/>
    <property type="match status" value="1"/>
</dbReference>
<dbReference type="InterPro" id="IPR008327">
    <property type="entry name" value="Sig_transdc_resp-reg_antiterm"/>
</dbReference>
<dbReference type="PANTHER" id="PTHR43367:SF1">
    <property type="entry name" value="TWO-COMPONENT RESPONSE REGULATOR-LIKE APRR6-RELATED"/>
    <property type="match status" value="1"/>
</dbReference>
<dbReference type="InterPro" id="IPR005561">
    <property type="entry name" value="ANTAR"/>
</dbReference>
<dbReference type="Proteomes" id="UP001596302">
    <property type="component" value="Unassembled WGS sequence"/>
</dbReference>
<reference evidence="5" key="1">
    <citation type="journal article" date="2019" name="Int. J. Syst. Evol. Microbiol.">
        <title>The Global Catalogue of Microorganisms (GCM) 10K type strain sequencing project: providing services to taxonomists for standard genome sequencing and annotation.</title>
        <authorList>
            <consortium name="The Broad Institute Genomics Platform"/>
            <consortium name="The Broad Institute Genome Sequencing Center for Infectious Disease"/>
            <person name="Wu L."/>
            <person name="Ma J."/>
        </authorList>
    </citation>
    <scope>NUCLEOTIDE SEQUENCE [LARGE SCALE GENOMIC DNA]</scope>
    <source>
        <strain evidence="5">CCM 8391</strain>
    </source>
</reference>
<dbReference type="InterPro" id="IPR001789">
    <property type="entry name" value="Sig_transdc_resp-reg_receiver"/>
</dbReference>
<dbReference type="SMART" id="SM01012">
    <property type="entry name" value="ANTAR"/>
    <property type="match status" value="1"/>
</dbReference>
<proteinExistence type="predicted"/>
<organism evidence="4 5">
    <name type="scientific">Pseudonocardia hispaniensis</name>
    <dbReference type="NCBI Taxonomy" id="904933"/>
    <lineage>
        <taxon>Bacteria</taxon>
        <taxon>Bacillati</taxon>
        <taxon>Actinomycetota</taxon>
        <taxon>Actinomycetes</taxon>
        <taxon>Pseudonocardiales</taxon>
        <taxon>Pseudonocardiaceae</taxon>
        <taxon>Pseudonocardia</taxon>
    </lineage>
</organism>
<dbReference type="Gene3D" id="3.40.50.2300">
    <property type="match status" value="1"/>
</dbReference>
<gene>
    <name evidence="4" type="ORF">ACFQE5_02355</name>
</gene>
<evidence type="ECO:0000313" key="4">
    <source>
        <dbReference type="EMBL" id="MFC5993047.1"/>
    </source>
</evidence>
<dbReference type="PANTHER" id="PTHR43367">
    <property type="match status" value="1"/>
</dbReference>